<evidence type="ECO:0000259" key="8">
    <source>
        <dbReference type="PROSITE" id="PS50928"/>
    </source>
</evidence>
<dbReference type="GO" id="GO:0055085">
    <property type="term" value="P:transmembrane transport"/>
    <property type="evidence" value="ECO:0007669"/>
    <property type="project" value="InterPro"/>
</dbReference>
<evidence type="ECO:0000256" key="3">
    <source>
        <dbReference type="ARBA" id="ARBA00022475"/>
    </source>
</evidence>
<comment type="subcellular location">
    <subcellularLocation>
        <location evidence="1 7">Cell membrane</location>
        <topology evidence="1 7">Multi-pass membrane protein</topology>
    </subcellularLocation>
</comment>
<dbReference type="GO" id="GO:0005886">
    <property type="term" value="C:plasma membrane"/>
    <property type="evidence" value="ECO:0007669"/>
    <property type="project" value="UniProtKB-SubCell"/>
</dbReference>
<comment type="similarity">
    <text evidence="7">Belongs to the binding-protein-dependent transport system permease family.</text>
</comment>
<dbReference type="PANTHER" id="PTHR43227:SF8">
    <property type="entry name" value="DIACETYLCHITOBIOSE UPTAKE SYSTEM PERMEASE PROTEIN DASB"/>
    <property type="match status" value="1"/>
</dbReference>
<dbReference type="InterPro" id="IPR050809">
    <property type="entry name" value="UgpAE/MalFG_permease"/>
</dbReference>
<evidence type="ECO:0000256" key="7">
    <source>
        <dbReference type="RuleBase" id="RU363032"/>
    </source>
</evidence>
<sequence>MTAPTLRGLAAAPLRLGAHRPRHRVFAYLMVAPFFLVFALMVLAPLGYAFVSSLFRETILGETRFIGLDNFTKAFTDPEFLEGIGRVGLFMLVKVPLTVGLALVFALAFDSGRVRGAKAARMLMFVPNAVPAVVATLMWGYLYGDDFGPFAQAFRSLDLPAPHLLSPDHIFGSIVNVVLWSVLGYYMIILYTALRSVPEELYEAAALDGAGQVRIAWSIKIPAIMPSVLLCVLLALITAFQLFNEPQLLAALAPGAISSSYTPNLYVYNTAFAGQDLGYAAAMSFVLGFVIVVASYVVQMVASRKERR</sequence>
<feature type="transmembrane region" description="Helical" evidence="7">
    <location>
        <begin position="170"/>
        <end position="194"/>
    </location>
</feature>
<accession>A0A0F7W6U1</accession>
<keyword evidence="2 7" id="KW-0813">Transport</keyword>
<keyword evidence="5 7" id="KW-1133">Transmembrane helix</keyword>
<evidence type="ECO:0000256" key="2">
    <source>
        <dbReference type="ARBA" id="ARBA00022448"/>
    </source>
</evidence>
<dbReference type="Gene3D" id="1.10.3720.10">
    <property type="entry name" value="MetI-like"/>
    <property type="match status" value="1"/>
</dbReference>
<keyword evidence="6 7" id="KW-0472">Membrane</keyword>
<dbReference type="InterPro" id="IPR035906">
    <property type="entry name" value="MetI-like_sf"/>
</dbReference>
<dbReference type="SUPFAM" id="SSF161098">
    <property type="entry name" value="MetI-like"/>
    <property type="match status" value="1"/>
</dbReference>
<feature type="transmembrane region" description="Helical" evidence="7">
    <location>
        <begin position="122"/>
        <end position="142"/>
    </location>
</feature>
<keyword evidence="4 7" id="KW-0812">Transmembrane</keyword>
<dbReference type="PANTHER" id="PTHR43227">
    <property type="entry name" value="BLL4140 PROTEIN"/>
    <property type="match status" value="1"/>
</dbReference>
<evidence type="ECO:0000256" key="6">
    <source>
        <dbReference type="ARBA" id="ARBA00023136"/>
    </source>
</evidence>
<feature type="domain" description="ABC transmembrane type-1" evidence="8">
    <location>
        <begin position="84"/>
        <end position="298"/>
    </location>
</feature>
<evidence type="ECO:0000256" key="1">
    <source>
        <dbReference type="ARBA" id="ARBA00004651"/>
    </source>
</evidence>
<dbReference type="Proteomes" id="UP000035016">
    <property type="component" value="Chromosome Chromosome"/>
</dbReference>
<evidence type="ECO:0000313" key="9">
    <source>
        <dbReference type="EMBL" id="CQR65592.1"/>
    </source>
</evidence>
<feature type="transmembrane region" description="Helical" evidence="7">
    <location>
        <begin position="87"/>
        <end position="110"/>
    </location>
</feature>
<evidence type="ECO:0000256" key="4">
    <source>
        <dbReference type="ARBA" id="ARBA00022692"/>
    </source>
</evidence>
<proteinExistence type="inferred from homology"/>
<evidence type="ECO:0000256" key="5">
    <source>
        <dbReference type="ARBA" id="ARBA00022989"/>
    </source>
</evidence>
<feature type="transmembrane region" description="Helical" evidence="7">
    <location>
        <begin position="223"/>
        <end position="243"/>
    </location>
</feature>
<gene>
    <name evidence="9" type="primary">sle_61360</name>
</gene>
<dbReference type="InterPro" id="IPR000515">
    <property type="entry name" value="MetI-like"/>
</dbReference>
<reference evidence="9 10" key="1">
    <citation type="submission" date="2015-02" db="EMBL/GenBank/DDBJ databases">
        <authorList>
            <person name="Gomez-Escribano P.J."/>
        </authorList>
    </citation>
    <scope>NUCLEOTIDE SEQUENCE [LARGE SCALE GENOMIC DNA]</scope>
    <source>
        <strain evidence="10">C34 (DSM 42122 / NRRL B-24963)</strain>
    </source>
</reference>
<dbReference type="EMBL" id="LN831790">
    <property type="protein sequence ID" value="CQR65592.1"/>
    <property type="molecule type" value="Genomic_DNA"/>
</dbReference>
<dbReference type="Pfam" id="PF00528">
    <property type="entry name" value="BPD_transp_1"/>
    <property type="match status" value="1"/>
</dbReference>
<protein>
    <submittedName>
        <fullName evidence="9">Probable ABC transporter permease protein yurN</fullName>
    </submittedName>
</protein>
<feature type="transmembrane region" description="Helical" evidence="7">
    <location>
        <begin position="25"/>
        <end position="51"/>
    </location>
</feature>
<evidence type="ECO:0000313" key="10">
    <source>
        <dbReference type="Proteomes" id="UP000035016"/>
    </source>
</evidence>
<organism evidence="9 10">
    <name type="scientific">Streptomyces leeuwenhoekii</name>
    <dbReference type="NCBI Taxonomy" id="1437453"/>
    <lineage>
        <taxon>Bacteria</taxon>
        <taxon>Bacillati</taxon>
        <taxon>Actinomycetota</taxon>
        <taxon>Actinomycetes</taxon>
        <taxon>Kitasatosporales</taxon>
        <taxon>Streptomycetaceae</taxon>
        <taxon>Streptomyces</taxon>
    </lineage>
</organism>
<dbReference type="RefSeq" id="WP_242514037.1">
    <property type="nucleotide sequence ID" value="NZ_AZSD01000146.1"/>
</dbReference>
<keyword evidence="3" id="KW-1003">Cell membrane</keyword>
<dbReference type="KEGG" id="sle:sle_61360"/>
<name>A0A0F7W6U1_STRLW</name>
<dbReference type="CDD" id="cd06261">
    <property type="entry name" value="TM_PBP2"/>
    <property type="match status" value="1"/>
</dbReference>
<dbReference type="PROSITE" id="PS50928">
    <property type="entry name" value="ABC_TM1"/>
    <property type="match status" value="1"/>
</dbReference>
<dbReference type="AlphaFoldDB" id="A0A0F7W6U1"/>
<feature type="transmembrane region" description="Helical" evidence="7">
    <location>
        <begin position="277"/>
        <end position="298"/>
    </location>
</feature>